<dbReference type="Gene3D" id="3.20.20.140">
    <property type="entry name" value="Metal-dependent hydrolases"/>
    <property type="match status" value="2"/>
</dbReference>
<name>A0AA37BGF0_9ACTN</name>
<feature type="region of interest" description="Disordered" evidence="1">
    <location>
        <begin position="310"/>
        <end position="340"/>
    </location>
</feature>
<feature type="domain" description="Amidohydrolase 3" evidence="2">
    <location>
        <begin position="68"/>
        <end position="540"/>
    </location>
</feature>
<reference evidence="3" key="2">
    <citation type="submission" date="2022-09" db="EMBL/GenBank/DDBJ databases">
        <authorList>
            <person name="Sun Q."/>
            <person name="Ohkuma M."/>
        </authorList>
    </citation>
    <scope>NUCLEOTIDE SEQUENCE</scope>
    <source>
        <strain evidence="3">JCM 3093</strain>
    </source>
</reference>
<dbReference type="GO" id="GO:0016812">
    <property type="term" value="F:hydrolase activity, acting on carbon-nitrogen (but not peptide) bonds, in cyclic amides"/>
    <property type="evidence" value="ECO:0007669"/>
    <property type="project" value="TreeGrafter"/>
</dbReference>
<feature type="compositionally biased region" description="Gly residues" evidence="1">
    <location>
        <begin position="318"/>
        <end position="335"/>
    </location>
</feature>
<accession>A0AA37BGF0</accession>
<sequence length="558" mass="57743">MHNAVPRMWYRAHGPSTVSTVFDVLIEGGRVVDGTGAPPYPADVGVRDGRIEAVGDLSSGGSRTAAATVAAAGRLVVPGFIDAHVHGDATVLDPGVQLAVLRQGVTTFVLGQDGLSFAPSGPETLRFVTRYFAAINGAHPALDGGPVSVADLLASYDRATALNTVYLVPHGTVRHAASGDPSAMLRLVEQGLEDGAAGLSSGLEYVPGRYGDAAELAALCAPVARAGLPYVTHMRGYEEAAATGMAEARAIAERAGVALHVSHYHGPGERLAGMVDRALAAGLDVTFDSYPYLSGFSILAMVALPRDLDGPGVPGPGPDGRTGDGLGGTPGGAGDGTARPDLDRTVALLHDPAVRRRLARETDPTLWRRAVLAHVPAAEFAWTEGRTLAEAAAEAGRGPADFCADLLIATGLAASCVFAQPPGNDDASMRLLLRHPAHLGGSDAIHIGGHPHPRAFGAFARFLGRHVRELGDWTWQEAVAHLSSGPARRFRLPDRGQIRPGMAADLVVVDPGKVADTADYSRPRVLAEGIDDVLVGGVPVLAGGALTGARPGRPLRPR</sequence>
<dbReference type="Proteomes" id="UP000627984">
    <property type="component" value="Unassembled WGS sequence"/>
</dbReference>
<evidence type="ECO:0000259" key="2">
    <source>
        <dbReference type="Pfam" id="PF07969"/>
    </source>
</evidence>
<gene>
    <name evidence="3" type="ORF">GCM10010126_25950</name>
</gene>
<dbReference type="InterPro" id="IPR050378">
    <property type="entry name" value="Metallo-dep_Hydrolases_sf"/>
</dbReference>
<dbReference type="InterPro" id="IPR011059">
    <property type="entry name" value="Metal-dep_hydrolase_composite"/>
</dbReference>
<dbReference type="InterPro" id="IPR032466">
    <property type="entry name" value="Metal_Hydrolase"/>
</dbReference>
<dbReference type="SUPFAM" id="SSF51338">
    <property type="entry name" value="Composite domain of metallo-dependent hydrolases"/>
    <property type="match status" value="1"/>
</dbReference>
<dbReference type="PANTHER" id="PTHR11647:SF1">
    <property type="entry name" value="COLLAPSIN RESPONSE MEDIATOR PROTEIN"/>
    <property type="match status" value="1"/>
</dbReference>
<evidence type="ECO:0000256" key="1">
    <source>
        <dbReference type="SAM" id="MobiDB-lite"/>
    </source>
</evidence>
<protein>
    <submittedName>
        <fullName evidence="3">N-acyl-D-aspartate/D-glutamate deacylase</fullName>
    </submittedName>
</protein>
<dbReference type="EMBL" id="BMQD01000007">
    <property type="protein sequence ID" value="GGK65430.1"/>
    <property type="molecule type" value="Genomic_DNA"/>
</dbReference>
<proteinExistence type="predicted"/>
<evidence type="ECO:0000313" key="4">
    <source>
        <dbReference type="Proteomes" id="UP000627984"/>
    </source>
</evidence>
<dbReference type="GO" id="GO:0005829">
    <property type="term" value="C:cytosol"/>
    <property type="evidence" value="ECO:0007669"/>
    <property type="project" value="TreeGrafter"/>
</dbReference>
<dbReference type="Pfam" id="PF07969">
    <property type="entry name" value="Amidohydro_3"/>
    <property type="match status" value="1"/>
</dbReference>
<reference evidence="3" key="1">
    <citation type="journal article" date="2014" name="Int. J. Syst. Evol. Microbiol.">
        <title>Complete genome sequence of Corynebacterium casei LMG S-19264T (=DSM 44701T), isolated from a smear-ripened cheese.</title>
        <authorList>
            <consortium name="US DOE Joint Genome Institute (JGI-PGF)"/>
            <person name="Walter F."/>
            <person name="Albersmeier A."/>
            <person name="Kalinowski J."/>
            <person name="Ruckert C."/>
        </authorList>
    </citation>
    <scope>NUCLEOTIDE SEQUENCE</scope>
    <source>
        <strain evidence="3">JCM 3093</strain>
    </source>
</reference>
<organism evidence="3 4">
    <name type="scientific">Planomonospora parontospora</name>
    <dbReference type="NCBI Taxonomy" id="58119"/>
    <lineage>
        <taxon>Bacteria</taxon>
        <taxon>Bacillati</taxon>
        <taxon>Actinomycetota</taxon>
        <taxon>Actinomycetes</taxon>
        <taxon>Streptosporangiales</taxon>
        <taxon>Streptosporangiaceae</taxon>
        <taxon>Planomonospora</taxon>
    </lineage>
</organism>
<comment type="caution">
    <text evidence="3">The sequence shown here is derived from an EMBL/GenBank/DDBJ whole genome shotgun (WGS) entry which is preliminary data.</text>
</comment>
<dbReference type="AlphaFoldDB" id="A0AA37BGF0"/>
<dbReference type="PANTHER" id="PTHR11647">
    <property type="entry name" value="HYDRANTOINASE/DIHYDROPYRIMIDINASE FAMILY MEMBER"/>
    <property type="match status" value="1"/>
</dbReference>
<dbReference type="SUPFAM" id="SSF51556">
    <property type="entry name" value="Metallo-dependent hydrolases"/>
    <property type="match status" value="1"/>
</dbReference>
<dbReference type="InterPro" id="IPR013108">
    <property type="entry name" value="Amidohydro_3"/>
</dbReference>
<evidence type="ECO:0000313" key="3">
    <source>
        <dbReference type="EMBL" id="GGK65430.1"/>
    </source>
</evidence>